<protein>
    <submittedName>
        <fullName evidence="2">Uncharacterized protein</fullName>
    </submittedName>
</protein>
<organism evidence="2 3">
    <name type="scientific">Paralvinella palmiformis</name>
    <dbReference type="NCBI Taxonomy" id="53620"/>
    <lineage>
        <taxon>Eukaryota</taxon>
        <taxon>Metazoa</taxon>
        <taxon>Spiralia</taxon>
        <taxon>Lophotrochozoa</taxon>
        <taxon>Annelida</taxon>
        <taxon>Polychaeta</taxon>
        <taxon>Sedentaria</taxon>
        <taxon>Canalipalpata</taxon>
        <taxon>Terebellida</taxon>
        <taxon>Terebelliformia</taxon>
        <taxon>Alvinellidae</taxon>
        <taxon>Paralvinella</taxon>
    </lineage>
</organism>
<dbReference type="EMBL" id="JAODUP010000071">
    <property type="protein sequence ID" value="KAK2163963.1"/>
    <property type="molecule type" value="Genomic_DNA"/>
</dbReference>
<evidence type="ECO:0000313" key="2">
    <source>
        <dbReference type="EMBL" id="KAK2163963.1"/>
    </source>
</evidence>
<comment type="caution">
    <text evidence="2">The sequence shown here is derived from an EMBL/GenBank/DDBJ whole genome shotgun (WGS) entry which is preliminary data.</text>
</comment>
<keyword evidence="3" id="KW-1185">Reference proteome</keyword>
<evidence type="ECO:0000313" key="3">
    <source>
        <dbReference type="Proteomes" id="UP001208570"/>
    </source>
</evidence>
<gene>
    <name evidence="2" type="ORF">LSH36_71g01009</name>
</gene>
<feature type="region of interest" description="Disordered" evidence="1">
    <location>
        <begin position="234"/>
        <end position="331"/>
    </location>
</feature>
<sequence>ENKRNKENLTPSGYESSIAEIQKSERQIRRAATPRTEILLRDDGVREHCRCACHLDNFGGIQSIQPRDVAVNSIRTTSARDTSRPGTGYVNVSVLESRPQSAPPALQKAYLRTLLMRQQLRAQLCAAPEYMGRHSKCFGQDVIRERVLRVKQAKGCGKCNDNCERYRAYRTVRPSTVRGESLFISDSEREKGQTQYPIFVVNMRTNFQALPKHNHIIRGNAPHFCNFVRNKKIHQREPPAPPTGHQHARHGAQSPGWKYQLPSNANAGGSGREGRPSSPVDQNEGQTSKDEDSVQIPWIAIKEKAPKCVEHKPTPTKTAWAQNGISNSEGY</sequence>
<dbReference type="Proteomes" id="UP001208570">
    <property type="component" value="Unassembled WGS sequence"/>
</dbReference>
<feature type="compositionally biased region" description="Basic and acidic residues" evidence="1">
    <location>
        <begin position="301"/>
        <end position="313"/>
    </location>
</feature>
<feature type="compositionally biased region" description="Polar residues" evidence="1">
    <location>
        <begin position="315"/>
        <end position="331"/>
    </location>
</feature>
<feature type="non-terminal residue" evidence="2">
    <location>
        <position position="331"/>
    </location>
</feature>
<accession>A0AAD9K4H8</accession>
<reference evidence="2" key="1">
    <citation type="journal article" date="2023" name="Mol. Biol. Evol.">
        <title>Third-Generation Sequencing Reveals the Adaptive Role of the Epigenome in Three Deep-Sea Polychaetes.</title>
        <authorList>
            <person name="Perez M."/>
            <person name="Aroh O."/>
            <person name="Sun Y."/>
            <person name="Lan Y."/>
            <person name="Juniper S.K."/>
            <person name="Young C.R."/>
            <person name="Angers B."/>
            <person name="Qian P.Y."/>
        </authorList>
    </citation>
    <scope>NUCLEOTIDE SEQUENCE</scope>
    <source>
        <strain evidence="2">P08H-3</strain>
    </source>
</reference>
<evidence type="ECO:0000256" key="1">
    <source>
        <dbReference type="SAM" id="MobiDB-lite"/>
    </source>
</evidence>
<proteinExistence type="predicted"/>
<dbReference type="AlphaFoldDB" id="A0AAD9K4H8"/>
<name>A0AAD9K4H8_9ANNE</name>